<dbReference type="InterPro" id="IPR010242">
    <property type="entry name" value="TF_HTH_IscR"/>
</dbReference>
<evidence type="ECO:0000313" key="3">
    <source>
        <dbReference type="Proteomes" id="UP000064007"/>
    </source>
</evidence>
<dbReference type="InterPro" id="IPR036388">
    <property type="entry name" value="WH-like_DNA-bd_sf"/>
</dbReference>
<dbReference type="AlphaFoldDB" id="A0A0D6EXA5"/>
<protein>
    <submittedName>
        <fullName evidence="2">DNA-binding transcriptional repressor</fullName>
    </submittedName>
</protein>
<dbReference type="KEGG" id="mbat:BN1208_1002"/>
<dbReference type="STRING" id="1581557.BN1208_1002"/>
<sequence>MRLTTKGRFAVTAILDLALNETEKPVTLADISDRQSISLSYLEQLFSRMRRGGIVKSIRGPGGGYHLAKKHQEITVKDIITAVDEEIDATQCSGKENCHDGGRCITHDLWVSINHKILDYLESLTLAHLVEAQSKDSKNRESAIFFLNDKLSQGNLAKAV</sequence>
<evidence type="ECO:0000313" key="2">
    <source>
        <dbReference type="EMBL" id="CEZ19883.1"/>
    </source>
</evidence>
<dbReference type="SUPFAM" id="SSF46785">
    <property type="entry name" value="Winged helix' DNA-binding domain"/>
    <property type="match status" value="1"/>
</dbReference>
<name>A0A0D6EXA5_9PROT</name>
<dbReference type="NCBIfam" id="TIGR00738">
    <property type="entry name" value="rrf2_super"/>
    <property type="match status" value="1"/>
</dbReference>
<dbReference type="OrthoDB" id="9808360at2"/>
<dbReference type="InterPro" id="IPR036390">
    <property type="entry name" value="WH_DNA-bd_sf"/>
</dbReference>
<dbReference type="InterPro" id="IPR000944">
    <property type="entry name" value="Tscrpt_reg_Rrf2"/>
</dbReference>
<dbReference type="FunFam" id="1.10.10.10:FF:000026">
    <property type="entry name" value="HTH-type transcriptional regulator IscR"/>
    <property type="match status" value="1"/>
</dbReference>
<organism evidence="2 3">
    <name type="scientific">Candidatus Methylopumilus planktonicus</name>
    <dbReference type="NCBI Taxonomy" id="1581557"/>
    <lineage>
        <taxon>Bacteria</taxon>
        <taxon>Pseudomonadati</taxon>
        <taxon>Pseudomonadota</taxon>
        <taxon>Betaproteobacteria</taxon>
        <taxon>Nitrosomonadales</taxon>
        <taxon>Methylophilaceae</taxon>
        <taxon>Candidatus Methylopumilus</taxon>
    </lineage>
</organism>
<dbReference type="GO" id="GO:0005829">
    <property type="term" value="C:cytosol"/>
    <property type="evidence" value="ECO:0007669"/>
    <property type="project" value="TreeGrafter"/>
</dbReference>
<dbReference type="PANTHER" id="PTHR33221">
    <property type="entry name" value="WINGED HELIX-TURN-HELIX TRANSCRIPTIONAL REGULATOR, RRF2 FAMILY"/>
    <property type="match status" value="1"/>
</dbReference>
<dbReference type="EMBL" id="LN827929">
    <property type="protein sequence ID" value="CEZ19883.1"/>
    <property type="molecule type" value="Genomic_DNA"/>
</dbReference>
<keyword evidence="1 2" id="KW-0238">DNA-binding</keyword>
<gene>
    <name evidence="2" type="primary">iscR</name>
    <name evidence="2" type="ORF">BN1208_1002</name>
</gene>
<dbReference type="GO" id="GO:0003690">
    <property type="term" value="F:double-stranded DNA binding"/>
    <property type="evidence" value="ECO:0007669"/>
    <property type="project" value="InterPro"/>
</dbReference>
<dbReference type="HOGENOM" id="CLU_107144_0_0_4"/>
<dbReference type="GO" id="GO:0003700">
    <property type="term" value="F:DNA-binding transcription factor activity"/>
    <property type="evidence" value="ECO:0007669"/>
    <property type="project" value="InterPro"/>
</dbReference>
<dbReference type="PROSITE" id="PS51197">
    <property type="entry name" value="HTH_RRF2_2"/>
    <property type="match status" value="1"/>
</dbReference>
<dbReference type="Gene3D" id="1.10.10.10">
    <property type="entry name" value="Winged helix-like DNA-binding domain superfamily/Winged helix DNA-binding domain"/>
    <property type="match status" value="1"/>
</dbReference>
<keyword evidence="3" id="KW-1185">Reference proteome</keyword>
<dbReference type="GeneID" id="99990313"/>
<dbReference type="NCBIfam" id="TIGR02010">
    <property type="entry name" value="IscR"/>
    <property type="match status" value="1"/>
</dbReference>
<dbReference type="Proteomes" id="UP000064007">
    <property type="component" value="Chromosome 1"/>
</dbReference>
<dbReference type="PANTHER" id="PTHR33221:SF5">
    <property type="entry name" value="HTH-TYPE TRANSCRIPTIONAL REGULATOR ISCR"/>
    <property type="match status" value="1"/>
</dbReference>
<dbReference type="Pfam" id="PF02082">
    <property type="entry name" value="Rrf2"/>
    <property type="match status" value="1"/>
</dbReference>
<evidence type="ECO:0000256" key="1">
    <source>
        <dbReference type="ARBA" id="ARBA00023125"/>
    </source>
</evidence>
<accession>A0A0D6EXA5</accession>
<reference evidence="3" key="1">
    <citation type="submission" date="2014-12" db="EMBL/GenBank/DDBJ databases">
        <authorList>
            <person name="Salcher M.M."/>
        </authorList>
    </citation>
    <scope>NUCLEOTIDE SEQUENCE [LARGE SCALE GENOMIC DNA]</scope>
    <source>
        <strain evidence="3">MMS-10A-171</strain>
    </source>
</reference>
<proteinExistence type="predicted"/>
<dbReference type="RefSeq" id="WP_046488454.1">
    <property type="nucleotide sequence ID" value="NZ_CP040978.1"/>
</dbReference>